<evidence type="ECO:0000313" key="6">
    <source>
        <dbReference type="Proteomes" id="UP001364890"/>
    </source>
</evidence>
<evidence type="ECO:0000256" key="1">
    <source>
        <dbReference type="ARBA" id="ARBA00022722"/>
    </source>
</evidence>
<dbReference type="Gene3D" id="2.40.50.90">
    <property type="match status" value="1"/>
</dbReference>
<dbReference type="EMBL" id="JBAWSY010000004">
    <property type="protein sequence ID" value="MEI4769711.1"/>
    <property type="molecule type" value="Genomic_DNA"/>
</dbReference>
<evidence type="ECO:0000256" key="3">
    <source>
        <dbReference type="ARBA" id="ARBA00022801"/>
    </source>
</evidence>
<feature type="domain" description="TNase-like" evidence="4">
    <location>
        <begin position="32"/>
        <end position="165"/>
    </location>
</feature>
<dbReference type="Proteomes" id="UP001364890">
    <property type="component" value="Unassembled WGS sequence"/>
</dbReference>
<keyword evidence="1" id="KW-0540">Nuclease</keyword>
<comment type="caution">
    <text evidence="5">The sequence shown here is derived from an EMBL/GenBank/DDBJ whole genome shotgun (WGS) entry which is preliminary data.</text>
</comment>
<dbReference type="PANTHER" id="PTHR12302:SF3">
    <property type="entry name" value="SERINE_THREONINE-PROTEIN KINASE 31"/>
    <property type="match status" value="1"/>
</dbReference>
<evidence type="ECO:0000259" key="4">
    <source>
        <dbReference type="PROSITE" id="PS50830"/>
    </source>
</evidence>
<keyword evidence="3" id="KW-0378">Hydrolase</keyword>
<dbReference type="SMART" id="SM00318">
    <property type="entry name" value="SNc"/>
    <property type="match status" value="1"/>
</dbReference>
<dbReference type="PANTHER" id="PTHR12302">
    <property type="entry name" value="EBNA2 BINDING PROTEIN P100"/>
    <property type="match status" value="1"/>
</dbReference>
<dbReference type="InterPro" id="IPR035437">
    <property type="entry name" value="SNase_OB-fold_sf"/>
</dbReference>
<dbReference type="RefSeq" id="WP_336497263.1">
    <property type="nucleotide sequence ID" value="NZ_JBAWSY010000004.1"/>
</dbReference>
<gene>
    <name evidence="5" type="ORF">WAX74_08620</name>
</gene>
<protein>
    <submittedName>
        <fullName evidence="5">Thermonuclease family protein</fullName>
    </submittedName>
</protein>
<name>A0ABU8F3W5_9BACI</name>
<evidence type="ECO:0000256" key="2">
    <source>
        <dbReference type="ARBA" id="ARBA00022759"/>
    </source>
</evidence>
<dbReference type="Pfam" id="PF00565">
    <property type="entry name" value="SNase"/>
    <property type="match status" value="1"/>
</dbReference>
<proteinExistence type="predicted"/>
<dbReference type="PROSITE" id="PS50830">
    <property type="entry name" value="TNASE_3"/>
    <property type="match status" value="1"/>
</dbReference>
<evidence type="ECO:0000313" key="5">
    <source>
        <dbReference type="EMBL" id="MEI4769711.1"/>
    </source>
</evidence>
<reference evidence="5 6" key="1">
    <citation type="submission" date="2024-01" db="EMBL/GenBank/DDBJ databases">
        <title>Seven novel Bacillus-like species.</title>
        <authorList>
            <person name="Liu G."/>
        </authorList>
    </citation>
    <scope>NUCLEOTIDE SEQUENCE [LARGE SCALE GENOMIC DNA]</scope>
    <source>
        <strain evidence="5 6">FJAT-51614</strain>
    </source>
</reference>
<dbReference type="SUPFAM" id="SSF50199">
    <property type="entry name" value="Staphylococcal nuclease"/>
    <property type="match status" value="1"/>
</dbReference>
<keyword evidence="2" id="KW-0255">Endonuclease</keyword>
<dbReference type="InterPro" id="IPR016071">
    <property type="entry name" value="Staphylococal_nuclease_OB-fold"/>
</dbReference>
<sequence>MKKLLLLTLISFLFGCEEISSSGITKTSGTSEQIPVELIEVIDGDTIKVNYNGNVETIRYLLIDTPETNHKQLGTQPLSDEAKYRNNEILNSGELTIEFDVGNRLDDYGRMLAYIYIDGVSVQESLLEEGLARVAYVFPPNTRYLDDFEKASKIAEKQKVGVWETPNYVTSRGFNSSVFVNDKDSSKEAIGKCLIKGNINREGKKIYHVPSGNNYDVTKPEEWFCTEEEAIKAGFSKARE</sequence>
<dbReference type="PROSITE" id="PS51257">
    <property type="entry name" value="PROKAR_LIPOPROTEIN"/>
    <property type="match status" value="1"/>
</dbReference>
<organism evidence="5 6">
    <name type="scientific">Psychrobacillus mangrovi</name>
    <dbReference type="NCBI Taxonomy" id="3117745"/>
    <lineage>
        <taxon>Bacteria</taxon>
        <taxon>Bacillati</taxon>
        <taxon>Bacillota</taxon>
        <taxon>Bacilli</taxon>
        <taxon>Bacillales</taxon>
        <taxon>Bacillaceae</taxon>
        <taxon>Psychrobacillus</taxon>
    </lineage>
</organism>
<keyword evidence="6" id="KW-1185">Reference proteome</keyword>
<accession>A0ABU8F3W5</accession>